<comment type="caution">
    <text evidence="7">The sequence shown here is derived from an EMBL/GenBank/DDBJ whole genome shotgun (WGS) entry which is preliminary data.</text>
</comment>
<dbReference type="InterPro" id="IPR007023">
    <property type="entry name" value="Ribosom_reg"/>
</dbReference>
<keyword evidence="3 5" id="KW-0690">Ribosome biogenesis</keyword>
<dbReference type="AlphaFoldDB" id="A0AAU9RRK2"/>
<keyword evidence="8" id="KW-1185">Reference proteome</keyword>
<sequence length="70" mass="7639">MKEELVKECLEKGTKLVQAVADALFNLPSTEDPDGPIVTLPPPNTKLPREKPVTVHGKVTILAQELLHLS</sequence>
<dbReference type="EMBL" id="CAJVSB020000381">
    <property type="protein sequence ID" value="CAH2050174.1"/>
    <property type="molecule type" value="Genomic_DNA"/>
</dbReference>
<evidence type="ECO:0000256" key="1">
    <source>
        <dbReference type="ARBA" id="ARBA00004123"/>
    </source>
</evidence>
<keyword evidence="4 5" id="KW-0539">Nucleus</keyword>
<evidence type="ECO:0000313" key="7">
    <source>
        <dbReference type="EMBL" id="CAH2050174.1"/>
    </source>
</evidence>
<organism evidence="7 8">
    <name type="scientific">Thlaspi arvense</name>
    <name type="common">Field penny-cress</name>
    <dbReference type="NCBI Taxonomy" id="13288"/>
    <lineage>
        <taxon>Eukaryota</taxon>
        <taxon>Viridiplantae</taxon>
        <taxon>Streptophyta</taxon>
        <taxon>Embryophyta</taxon>
        <taxon>Tracheophyta</taxon>
        <taxon>Spermatophyta</taxon>
        <taxon>Magnoliopsida</taxon>
        <taxon>eudicotyledons</taxon>
        <taxon>Gunneridae</taxon>
        <taxon>Pentapetalae</taxon>
        <taxon>rosids</taxon>
        <taxon>malvids</taxon>
        <taxon>Brassicales</taxon>
        <taxon>Brassicaceae</taxon>
        <taxon>Thlaspideae</taxon>
        <taxon>Thlaspi</taxon>
    </lineage>
</organism>
<dbReference type="Proteomes" id="UP000836841">
    <property type="component" value="Unassembled WGS sequence"/>
</dbReference>
<comment type="subcellular location">
    <subcellularLocation>
        <location evidence="1 5">Nucleus</location>
    </subcellularLocation>
</comment>
<dbReference type="GO" id="GO:0005634">
    <property type="term" value="C:nucleus"/>
    <property type="evidence" value="ECO:0007669"/>
    <property type="project" value="UniProtKB-SubCell"/>
</dbReference>
<evidence type="ECO:0000256" key="4">
    <source>
        <dbReference type="ARBA" id="ARBA00023242"/>
    </source>
</evidence>
<comment type="function">
    <text evidence="5">Involved in ribosomal large subunit assembly.</text>
</comment>
<proteinExistence type="inferred from homology"/>
<name>A0AAU9RRK2_THLAR</name>
<evidence type="ECO:0000256" key="5">
    <source>
        <dbReference type="RuleBase" id="RU364132"/>
    </source>
</evidence>
<evidence type="ECO:0000256" key="2">
    <source>
        <dbReference type="ARBA" id="ARBA00010077"/>
    </source>
</evidence>
<protein>
    <recommendedName>
        <fullName evidence="5">Ribosome biogenesis regulatory protein</fullName>
    </recommendedName>
</protein>
<evidence type="ECO:0000256" key="3">
    <source>
        <dbReference type="ARBA" id="ARBA00022517"/>
    </source>
</evidence>
<accession>A0AAU9RRK2</accession>
<evidence type="ECO:0000256" key="6">
    <source>
        <dbReference type="SAM" id="MobiDB-lite"/>
    </source>
</evidence>
<gene>
    <name evidence="7" type="ORF">TAV2_LOCUS8507</name>
</gene>
<dbReference type="GO" id="GO:0042254">
    <property type="term" value="P:ribosome biogenesis"/>
    <property type="evidence" value="ECO:0007669"/>
    <property type="project" value="UniProtKB-KW"/>
</dbReference>
<feature type="region of interest" description="Disordered" evidence="6">
    <location>
        <begin position="31"/>
        <end position="50"/>
    </location>
</feature>
<evidence type="ECO:0000313" key="8">
    <source>
        <dbReference type="Proteomes" id="UP000836841"/>
    </source>
</evidence>
<dbReference type="Pfam" id="PF04939">
    <property type="entry name" value="RRS1"/>
    <property type="match status" value="1"/>
</dbReference>
<reference evidence="7 8" key="1">
    <citation type="submission" date="2022-03" db="EMBL/GenBank/DDBJ databases">
        <authorList>
            <person name="Nunn A."/>
            <person name="Chopra R."/>
            <person name="Nunn A."/>
            <person name="Contreras Garrido A."/>
        </authorList>
    </citation>
    <scope>NUCLEOTIDE SEQUENCE [LARGE SCALE GENOMIC DNA]</scope>
</reference>
<comment type="similarity">
    <text evidence="2 5">Belongs to the RRS1 family.</text>
</comment>